<dbReference type="SUPFAM" id="SSF46785">
    <property type="entry name" value="Winged helix' DNA-binding domain"/>
    <property type="match status" value="1"/>
</dbReference>
<dbReference type="Proteomes" id="UP000093069">
    <property type="component" value="Chromosome I"/>
</dbReference>
<protein>
    <submittedName>
        <fullName evidence="4">Archaeal ATPase, fused to C-terminal DUF234 domain</fullName>
    </submittedName>
</protein>
<dbReference type="Pfam" id="PF01637">
    <property type="entry name" value="ATPase_2"/>
    <property type="match status" value="1"/>
</dbReference>
<dbReference type="InterPro" id="IPR001845">
    <property type="entry name" value="HTH_ArsR_DNA-bd_dom"/>
</dbReference>
<feature type="domain" description="HTH arsR-type" evidence="1">
    <location>
        <begin position="253"/>
        <end position="295"/>
    </location>
</feature>
<dbReference type="Pfam" id="PF01022">
    <property type="entry name" value="HTH_5"/>
    <property type="match status" value="1"/>
</dbReference>
<dbReference type="InterPro" id="IPR004256">
    <property type="entry name" value="DUF234"/>
</dbReference>
<dbReference type="InterPro" id="IPR036390">
    <property type="entry name" value="WH_DNA-bd_sf"/>
</dbReference>
<dbReference type="InterPro" id="IPR027417">
    <property type="entry name" value="P-loop_NTPase"/>
</dbReference>
<reference evidence="5" key="1">
    <citation type="submission" date="2016-01" db="EMBL/GenBank/DDBJ databases">
        <authorList>
            <person name="Vorgias C.E."/>
        </authorList>
    </citation>
    <scope>NUCLEOTIDE SEQUENCE [LARGE SCALE GENOMIC DNA]</scope>
</reference>
<gene>
    <name evidence="4" type="ORF">CHITON_1506</name>
</gene>
<dbReference type="KEGG" id="tch:CHITON_1506"/>
<evidence type="ECO:0000313" key="5">
    <source>
        <dbReference type="Proteomes" id="UP000093069"/>
    </source>
</evidence>
<dbReference type="InterPro" id="IPR036388">
    <property type="entry name" value="WH-like_DNA-bd_sf"/>
</dbReference>
<sequence>MRRFKFNNIIFNIMVLKFIDREFELEELEKRYKESRTHLILIYGRRRIGKTELVKQFIRDKKSFYFLARKEPMELEISRLIKSFNRKFNVFIEAESLEEFFAELKKFGKIVVVIDEFPYWIEEDKSIPSLFQYIWDEILKDSEVMLILLGSSISTMESLLSYKNPLYGRRTAQIKLSPLSFFHLREAFPKYSWEDLVKVYGVIDGIPAYLQYFDDSLMVEENIERNFYNKVSVLYEDAERLLKDELREPVTYLNILKAINDGKTKLTEIANETKVAVTNLPKYLKVLETLDLIYKEFPVTVRERKRFGIYRVKDFYYKFWLRFVYPYKDDIEIGAITFSDLQEDFNKYLGEVFERVCREFLIRINGKKLPFKFTKIGRWWDKEQEIDIVAINSLTGNSAFFEVKWRTLNYRETIKILKELIEKSERVNVKGKKFYGIIGKGIKEKEKLKERGFLVFDLSDFEWVLREPGSRER</sequence>
<evidence type="ECO:0000313" key="4">
    <source>
        <dbReference type="EMBL" id="CUX78285.1"/>
    </source>
</evidence>
<dbReference type="Pfam" id="PF03008">
    <property type="entry name" value="DUF234"/>
    <property type="match status" value="1"/>
</dbReference>
<dbReference type="PANTHER" id="PTHR34704">
    <property type="entry name" value="ATPASE"/>
    <property type="match status" value="1"/>
</dbReference>
<accession>A0A160VT75</accession>
<dbReference type="SUPFAM" id="SSF52540">
    <property type="entry name" value="P-loop containing nucleoside triphosphate hydrolases"/>
    <property type="match status" value="1"/>
</dbReference>
<proteinExistence type="predicted"/>
<feature type="domain" description="ATPase" evidence="2">
    <location>
        <begin position="18"/>
        <end position="212"/>
    </location>
</feature>
<evidence type="ECO:0000259" key="1">
    <source>
        <dbReference type="Pfam" id="PF01022"/>
    </source>
</evidence>
<dbReference type="PANTHER" id="PTHR34704:SF2">
    <property type="entry name" value="ATPASE"/>
    <property type="match status" value="1"/>
</dbReference>
<feature type="domain" description="DUF234" evidence="3">
    <location>
        <begin position="320"/>
        <end position="416"/>
    </location>
</feature>
<dbReference type="GO" id="GO:0003700">
    <property type="term" value="F:DNA-binding transcription factor activity"/>
    <property type="evidence" value="ECO:0007669"/>
    <property type="project" value="InterPro"/>
</dbReference>
<dbReference type="AlphaFoldDB" id="A0A160VT75"/>
<name>A0A160VT75_9EURY</name>
<evidence type="ECO:0000259" key="2">
    <source>
        <dbReference type="Pfam" id="PF01637"/>
    </source>
</evidence>
<dbReference type="EMBL" id="LN999010">
    <property type="protein sequence ID" value="CUX78285.1"/>
    <property type="molecule type" value="Genomic_DNA"/>
</dbReference>
<dbReference type="Gene3D" id="3.40.50.300">
    <property type="entry name" value="P-loop containing nucleotide triphosphate hydrolases"/>
    <property type="match status" value="1"/>
</dbReference>
<dbReference type="GO" id="GO:0005524">
    <property type="term" value="F:ATP binding"/>
    <property type="evidence" value="ECO:0007669"/>
    <property type="project" value="InterPro"/>
</dbReference>
<evidence type="ECO:0000259" key="3">
    <source>
        <dbReference type="Pfam" id="PF03008"/>
    </source>
</evidence>
<dbReference type="InterPro" id="IPR011579">
    <property type="entry name" value="ATPase_dom"/>
</dbReference>
<dbReference type="Gene3D" id="1.10.10.10">
    <property type="entry name" value="Winged helix-like DNA-binding domain superfamily/Winged helix DNA-binding domain"/>
    <property type="match status" value="1"/>
</dbReference>
<organism evidence="4 5">
    <name type="scientific">Thermococcus chitonophagus</name>
    <dbReference type="NCBI Taxonomy" id="54262"/>
    <lineage>
        <taxon>Archaea</taxon>
        <taxon>Methanobacteriati</taxon>
        <taxon>Methanobacteriota</taxon>
        <taxon>Thermococci</taxon>
        <taxon>Thermococcales</taxon>
        <taxon>Thermococcaceae</taxon>
        <taxon>Thermococcus</taxon>
    </lineage>
</organism>